<sequence>MATIGTLERVSAASLSQIILGAQDAATAGDPTIAIIDVRDDDHIGGHIKGSQNVPSRTLEAMLPTLVRQLQDKETVVFHCALSQQRGPAAALRYIRERERLLAANKAAADREQSTTAGDGAEEDGAAPAAGEETPAKEQKVVVLDRGFVGWQEVHGTDERLTEGYRKELWEDGYWG</sequence>
<dbReference type="SMART" id="SM00450">
    <property type="entry name" value="RHOD"/>
    <property type="match status" value="1"/>
</dbReference>
<dbReference type="PANTHER" id="PTHR10828:SF38">
    <property type="entry name" value="ARSENICAL-RESISTANCE PROTEIN 2-RELATED"/>
    <property type="match status" value="1"/>
</dbReference>
<feature type="domain" description="Rhodanese" evidence="2">
    <location>
        <begin position="29"/>
        <end position="160"/>
    </location>
</feature>
<gene>
    <name evidence="3" type="ORF">C8A00DRAFT_18270</name>
</gene>
<evidence type="ECO:0000259" key="2">
    <source>
        <dbReference type="PROSITE" id="PS50206"/>
    </source>
</evidence>
<dbReference type="Gene3D" id="3.40.250.10">
    <property type="entry name" value="Rhodanese-like domain"/>
    <property type="match status" value="1"/>
</dbReference>
<name>A0AAN6VGM9_9PEZI</name>
<comment type="caution">
    <text evidence="3">The sequence shown here is derived from an EMBL/GenBank/DDBJ whole genome shotgun (WGS) entry which is preliminary data.</text>
</comment>
<dbReference type="Pfam" id="PF00581">
    <property type="entry name" value="Rhodanese"/>
    <property type="match status" value="1"/>
</dbReference>
<reference evidence="3" key="1">
    <citation type="journal article" date="2023" name="Mol. Phylogenet. Evol.">
        <title>Genome-scale phylogeny and comparative genomics of the fungal order Sordariales.</title>
        <authorList>
            <person name="Hensen N."/>
            <person name="Bonometti L."/>
            <person name="Westerberg I."/>
            <person name="Brannstrom I.O."/>
            <person name="Guillou S."/>
            <person name="Cros-Aarteil S."/>
            <person name="Calhoun S."/>
            <person name="Haridas S."/>
            <person name="Kuo A."/>
            <person name="Mondo S."/>
            <person name="Pangilinan J."/>
            <person name="Riley R."/>
            <person name="LaButti K."/>
            <person name="Andreopoulos B."/>
            <person name="Lipzen A."/>
            <person name="Chen C."/>
            <person name="Yan M."/>
            <person name="Daum C."/>
            <person name="Ng V."/>
            <person name="Clum A."/>
            <person name="Steindorff A."/>
            <person name="Ohm R.A."/>
            <person name="Martin F."/>
            <person name="Silar P."/>
            <person name="Natvig D.O."/>
            <person name="Lalanne C."/>
            <person name="Gautier V."/>
            <person name="Ament-Velasquez S.L."/>
            <person name="Kruys A."/>
            <person name="Hutchinson M.I."/>
            <person name="Powell A.J."/>
            <person name="Barry K."/>
            <person name="Miller A.N."/>
            <person name="Grigoriev I.V."/>
            <person name="Debuchy R."/>
            <person name="Gladieux P."/>
            <person name="Hiltunen Thoren M."/>
            <person name="Johannesson H."/>
        </authorList>
    </citation>
    <scope>NUCLEOTIDE SEQUENCE</scope>
    <source>
        <strain evidence="3">CBS 538.74</strain>
    </source>
</reference>
<evidence type="ECO:0000256" key="1">
    <source>
        <dbReference type="SAM" id="MobiDB-lite"/>
    </source>
</evidence>
<dbReference type="PROSITE" id="PS50206">
    <property type="entry name" value="RHODANESE_3"/>
    <property type="match status" value="1"/>
</dbReference>
<dbReference type="EMBL" id="MU857092">
    <property type="protein sequence ID" value="KAK4150150.1"/>
    <property type="molecule type" value="Genomic_DNA"/>
</dbReference>
<dbReference type="PANTHER" id="PTHR10828">
    <property type="entry name" value="M-PHASE INDUCER PHOSPHATASE DUAL SPECIFICITY PHOSPHATASE CDC25"/>
    <property type="match status" value="1"/>
</dbReference>
<dbReference type="GO" id="GO:0005634">
    <property type="term" value="C:nucleus"/>
    <property type="evidence" value="ECO:0007669"/>
    <property type="project" value="TreeGrafter"/>
</dbReference>
<feature type="region of interest" description="Disordered" evidence="1">
    <location>
        <begin position="105"/>
        <end position="141"/>
    </location>
</feature>
<dbReference type="SUPFAM" id="SSF52821">
    <property type="entry name" value="Rhodanese/Cell cycle control phosphatase"/>
    <property type="match status" value="1"/>
</dbReference>
<keyword evidence="4" id="KW-1185">Reference proteome</keyword>
<dbReference type="InterPro" id="IPR036873">
    <property type="entry name" value="Rhodanese-like_dom_sf"/>
</dbReference>
<protein>
    <submittedName>
        <fullName evidence="3">Arsenate reductase 2.1</fullName>
    </submittedName>
</protein>
<proteinExistence type="predicted"/>
<dbReference type="GO" id="GO:0004725">
    <property type="term" value="F:protein tyrosine phosphatase activity"/>
    <property type="evidence" value="ECO:0007669"/>
    <property type="project" value="TreeGrafter"/>
</dbReference>
<accession>A0AAN6VGM9</accession>
<dbReference type="AlphaFoldDB" id="A0AAN6VGM9"/>
<dbReference type="InterPro" id="IPR001763">
    <property type="entry name" value="Rhodanese-like_dom"/>
</dbReference>
<evidence type="ECO:0000313" key="3">
    <source>
        <dbReference type="EMBL" id="KAK4150150.1"/>
    </source>
</evidence>
<reference evidence="3" key="2">
    <citation type="submission" date="2023-05" db="EMBL/GenBank/DDBJ databases">
        <authorList>
            <consortium name="Lawrence Berkeley National Laboratory"/>
            <person name="Steindorff A."/>
            <person name="Hensen N."/>
            <person name="Bonometti L."/>
            <person name="Westerberg I."/>
            <person name="Brannstrom I.O."/>
            <person name="Guillou S."/>
            <person name="Cros-Aarteil S."/>
            <person name="Calhoun S."/>
            <person name="Haridas S."/>
            <person name="Kuo A."/>
            <person name="Mondo S."/>
            <person name="Pangilinan J."/>
            <person name="Riley R."/>
            <person name="Labutti K."/>
            <person name="Andreopoulos B."/>
            <person name="Lipzen A."/>
            <person name="Chen C."/>
            <person name="Yanf M."/>
            <person name="Daum C."/>
            <person name="Ng V."/>
            <person name="Clum A."/>
            <person name="Ohm R."/>
            <person name="Martin F."/>
            <person name="Silar P."/>
            <person name="Natvig D."/>
            <person name="Lalanne C."/>
            <person name="Gautier V."/>
            <person name="Ament-Velasquez S.L."/>
            <person name="Kruys A."/>
            <person name="Hutchinson M.I."/>
            <person name="Powell A.J."/>
            <person name="Barry K."/>
            <person name="Miller A.N."/>
            <person name="Grigoriev I.V."/>
            <person name="Debuchy R."/>
            <person name="Gladieux P."/>
            <person name="Thoren M.H."/>
            <person name="Johannesson H."/>
        </authorList>
    </citation>
    <scope>NUCLEOTIDE SEQUENCE</scope>
    <source>
        <strain evidence="3">CBS 538.74</strain>
    </source>
</reference>
<evidence type="ECO:0000313" key="4">
    <source>
        <dbReference type="Proteomes" id="UP001302745"/>
    </source>
</evidence>
<organism evidence="3 4">
    <name type="scientific">Chaetomidium leptoderma</name>
    <dbReference type="NCBI Taxonomy" id="669021"/>
    <lineage>
        <taxon>Eukaryota</taxon>
        <taxon>Fungi</taxon>
        <taxon>Dikarya</taxon>
        <taxon>Ascomycota</taxon>
        <taxon>Pezizomycotina</taxon>
        <taxon>Sordariomycetes</taxon>
        <taxon>Sordariomycetidae</taxon>
        <taxon>Sordariales</taxon>
        <taxon>Chaetomiaceae</taxon>
        <taxon>Chaetomidium</taxon>
    </lineage>
</organism>
<dbReference type="FunFam" id="3.40.250.10:FF:000050">
    <property type="entry name" value="Dual specificity phosphatase, putative"/>
    <property type="match status" value="1"/>
</dbReference>
<dbReference type="GO" id="GO:0005737">
    <property type="term" value="C:cytoplasm"/>
    <property type="evidence" value="ECO:0007669"/>
    <property type="project" value="TreeGrafter"/>
</dbReference>
<dbReference type="Proteomes" id="UP001302745">
    <property type="component" value="Unassembled WGS sequence"/>
</dbReference>